<name>A0ABV6NIW1_9BACI</name>
<proteinExistence type="predicted"/>
<evidence type="ECO:0000313" key="3">
    <source>
        <dbReference type="Proteomes" id="UP001589833"/>
    </source>
</evidence>
<evidence type="ECO:0000313" key="2">
    <source>
        <dbReference type="EMBL" id="MFC0560088.1"/>
    </source>
</evidence>
<evidence type="ECO:0000259" key="1">
    <source>
        <dbReference type="PROSITE" id="PS51500"/>
    </source>
</evidence>
<organism evidence="2 3">
    <name type="scientific">Halalkalibacter alkalisediminis</name>
    <dbReference type="NCBI Taxonomy" id="935616"/>
    <lineage>
        <taxon>Bacteria</taxon>
        <taxon>Bacillati</taxon>
        <taxon>Bacillota</taxon>
        <taxon>Bacilli</taxon>
        <taxon>Bacillales</taxon>
        <taxon>Bacillaceae</taxon>
        <taxon>Halalkalibacter</taxon>
    </lineage>
</organism>
<dbReference type="PROSITE" id="PS51500">
    <property type="entry name" value="SIN"/>
    <property type="match status" value="1"/>
</dbReference>
<feature type="domain" description="Sin" evidence="1">
    <location>
        <begin position="2"/>
        <end position="40"/>
    </location>
</feature>
<dbReference type="InterPro" id="IPR010981">
    <property type="entry name" value="SinR/SinI_dimer_dom"/>
</dbReference>
<dbReference type="EMBL" id="JBHLTR010000017">
    <property type="protein sequence ID" value="MFC0560088.1"/>
    <property type="molecule type" value="Genomic_DNA"/>
</dbReference>
<dbReference type="InterPro" id="IPR036281">
    <property type="entry name" value="SinR/SinI_dimer_dom_sf"/>
</dbReference>
<comment type="caution">
    <text evidence="2">The sequence shown here is derived from an EMBL/GenBank/DDBJ whole genome shotgun (WGS) entry which is preliminary data.</text>
</comment>
<dbReference type="SUPFAM" id="SSF47406">
    <property type="entry name" value="SinR repressor dimerisation domain-like"/>
    <property type="match status" value="1"/>
</dbReference>
<dbReference type="RefSeq" id="WP_273840502.1">
    <property type="nucleotide sequence ID" value="NZ_JAQQWT010000002.1"/>
</dbReference>
<accession>A0ABV6NIW1</accession>
<dbReference type="Proteomes" id="UP001589833">
    <property type="component" value="Unassembled WGS sequence"/>
</dbReference>
<sequence>MIVKEENTKALDLEWIELFIEAKDMGLPPEEIREFLLHTSNKLRS</sequence>
<gene>
    <name evidence="2" type="ORF">ACFFH4_13635</name>
</gene>
<reference evidence="2 3" key="1">
    <citation type="submission" date="2024-09" db="EMBL/GenBank/DDBJ databases">
        <authorList>
            <person name="Sun Q."/>
            <person name="Mori K."/>
        </authorList>
    </citation>
    <scope>NUCLEOTIDE SEQUENCE [LARGE SCALE GENOMIC DNA]</scope>
    <source>
        <strain evidence="2 3">NCAIM B.02301</strain>
    </source>
</reference>
<keyword evidence="3" id="KW-1185">Reference proteome</keyword>
<dbReference type="Pfam" id="PF08671">
    <property type="entry name" value="SinI"/>
    <property type="match status" value="1"/>
</dbReference>
<protein>
    <submittedName>
        <fullName evidence="2">Anti-repressor SinI family protein</fullName>
    </submittedName>
</protein>